<evidence type="ECO:0000313" key="1">
    <source>
        <dbReference type="EMBL" id="EXY74630.1"/>
    </source>
</evidence>
<sequence>MDIAEIATMAFIASGMTYNAVKYWRGNRKVHLAREWPVHLILKRTDDLSEECRRAVLLVFDRRGYLVRKYPEADVLKRRKRWRLRCTVQEGMLNFCVLFTPHALCLSGIHHRDDVSRLFAGHAGICIAETGLQEIIHGTSLELIVVGTETDEENEKVDSATLNALLPTEVITDAMAKELPVELKGCSEQWNTGSVHYAEGEPDNWLAVRREGDRLLMQFRTNFSAVEREATIEIGNGEGVHLLKVRQQVMGIHPTLTVSRRLYVSTGRKNEAVTLTVIPDNEQACWCVRSANANDGGCWYSVYPPVGLQQKGSQSLKVHLEAKPASVRSRSLVLTLETGTYPFSQTTDLLLMQGVCFDYYIEYPPEDPCARHSRVIETPPDYREEEGVRTYIVCVDSNQSWRIVSDKAADWVEVSEPELLQGHYDGRFTVKVHSNAGYRVRGGFPAARHTVLSLVNDTGVVRDILIYQGGYVRIRGKYWLDRNLAAGGKLAQVAIPLGLEVDTTLNQGTYFQFGCPTDRWEENFTPCRGSWYDGTAESPARINELDPSPEGGRLPSRIEMEALMNSPAAPMELQREEDRTNICLLSDDGVPVYLPLCGHRSHINGCRIVIPHGHRYWTGSSQSPVYGYSLCVEPSRQMYLMHDMKKYGFPVRSIFNDERQMVNDKL</sequence>
<organism evidence="1 2">
    <name type="scientific">Bacteroides fragilis str. 3988T(B)14</name>
    <dbReference type="NCBI Taxonomy" id="1339315"/>
    <lineage>
        <taxon>Bacteria</taxon>
        <taxon>Pseudomonadati</taxon>
        <taxon>Bacteroidota</taxon>
        <taxon>Bacteroidia</taxon>
        <taxon>Bacteroidales</taxon>
        <taxon>Bacteroidaceae</taxon>
        <taxon>Bacteroides</taxon>
    </lineage>
</organism>
<dbReference type="EMBL" id="JGCY01000276">
    <property type="protein sequence ID" value="EXY74630.1"/>
    <property type="molecule type" value="Genomic_DNA"/>
</dbReference>
<proteinExistence type="predicted"/>
<name>A0A015W2G1_BACFG</name>
<dbReference type="PATRIC" id="fig|1339315.3.peg.2324"/>
<evidence type="ECO:0000313" key="2">
    <source>
        <dbReference type="Proteomes" id="UP000020529"/>
    </source>
</evidence>
<dbReference type="AlphaFoldDB" id="A0A015W2G1"/>
<reference evidence="1 2" key="1">
    <citation type="submission" date="2014-02" db="EMBL/GenBank/DDBJ databases">
        <authorList>
            <person name="Sears C."/>
            <person name="Carroll K."/>
            <person name="Sack B.R."/>
            <person name="Qadri F."/>
            <person name="Myers L.L."/>
            <person name="Chung G.-T."/>
            <person name="Escheverria P."/>
            <person name="Fraser C.M."/>
            <person name="Sadzewicz L."/>
            <person name="Shefchek K.A."/>
            <person name="Tallon L."/>
            <person name="Das S.P."/>
            <person name="Daugherty S."/>
            <person name="Mongodin E.F."/>
        </authorList>
    </citation>
    <scope>NUCLEOTIDE SEQUENCE [LARGE SCALE GENOMIC DNA]</scope>
    <source>
        <strain evidence="2">3988T(B)14</strain>
    </source>
</reference>
<protein>
    <submittedName>
        <fullName evidence="1">Bacteroidetes-Associated Carbohydrate-binding Often N-terminal family protein</fullName>
    </submittedName>
</protein>
<dbReference type="Proteomes" id="UP000020529">
    <property type="component" value="Unassembled WGS sequence"/>
</dbReference>
<comment type="caution">
    <text evidence="1">The sequence shown here is derived from an EMBL/GenBank/DDBJ whole genome shotgun (WGS) entry which is preliminary data.</text>
</comment>
<gene>
    <name evidence="1" type="ORF">M124_1552</name>
</gene>
<dbReference type="RefSeq" id="WP_032588003.1">
    <property type="nucleotide sequence ID" value="NZ_JGCY01000276.1"/>
</dbReference>
<accession>A0A015W2G1</accession>